<dbReference type="InterPro" id="IPR016186">
    <property type="entry name" value="C-type_lectin-like/link_sf"/>
</dbReference>
<dbReference type="CDD" id="cd00037">
    <property type="entry name" value="CLECT"/>
    <property type="match status" value="1"/>
</dbReference>
<dbReference type="InterPro" id="IPR001304">
    <property type="entry name" value="C-type_lectin-like"/>
</dbReference>
<keyword evidence="4" id="KW-1185">Reference proteome</keyword>
<name>A0A9P1MXE6_9PELO</name>
<dbReference type="EMBL" id="CANHGI010000001">
    <property type="protein sequence ID" value="CAI5440320.1"/>
    <property type="molecule type" value="Genomic_DNA"/>
</dbReference>
<dbReference type="InterPro" id="IPR016187">
    <property type="entry name" value="CTDL_fold"/>
</dbReference>
<dbReference type="PANTHER" id="PTHR23124">
    <property type="entry name" value="C-TYPE LECTIN DOMAIN-CONTAINING PROTEIN-RELATED-RELATED"/>
    <property type="match status" value="1"/>
</dbReference>
<reference evidence="3" key="1">
    <citation type="submission" date="2022-11" db="EMBL/GenBank/DDBJ databases">
        <authorList>
            <person name="Kikuchi T."/>
        </authorList>
    </citation>
    <scope>NUCLEOTIDE SEQUENCE</scope>
    <source>
        <strain evidence="3">PS1010</strain>
    </source>
</reference>
<dbReference type="Proteomes" id="UP001152747">
    <property type="component" value="Unassembled WGS sequence"/>
</dbReference>
<evidence type="ECO:0000313" key="4">
    <source>
        <dbReference type="Proteomes" id="UP001152747"/>
    </source>
</evidence>
<protein>
    <recommendedName>
        <fullName evidence="2">C-type lectin domain-containing protein</fullName>
    </recommendedName>
</protein>
<dbReference type="AlphaFoldDB" id="A0A9P1MXE6"/>
<gene>
    <name evidence="3" type="ORF">CAMP_LOCUS2957</name>
</gene>
<feature type="domain" description="C-type lectin" evidence="2">
    <location>
        <begin position="28"/>
        <end position="190"/>
    </location>
</feature>
<feature type="signal peptide" evidence="1">
    <location>
        <begin position="1"/>
        <end position="19"/>
    </location>
</feature>
<proteinExistence type="predicted"/>
<feature type="chain" id="PRO_5040451428" description="C-type lectin domain-containing protein" evidence="1">
    <location>
        <begin position="20"/>
        <end position="209"/>
    </location>
</feature>
<keyword evidence="1" id="KW-0732">Signal</keyword>
<dbReference type="Gene3D" id="3.10.100.10">
    <property type="entry name" value="Mannose-Binding Protein A, subunit A"/>
    <property type="match status" value="1"/>
</dbReference>
<dbReference type="SUPFAM" id="SSF56436">
    <property type="entry name" value="C-type lectin-like"/>
    <property type="match status" value="1"/>
</dbReference>
<accession>A0A9P1MXE6</accession>
<organism evidence="3 4">
    <name type="scientific">Caenorhabditis angaria</name>
    <dbReference type="NCBI Taxonomy" id="860376"/>
    <lineage>
        <taxon>Eukaryota</taxon>
        <taxon>Metazoa</taxon>
        <taxon>Ecdysozoa</taxon>
        <taxon>Nematoda</taxon>
        <taxon>Chromadorea</taxon>
        <taxon>Rhabditida</taxon>
        <taxon>Rhabditina</taxon>
        <taxon>Rhabditomorpha</taxon>
        <taxon>Rhabditoidea</taxon>
        <taxon>Rhabditidae</taxon>
        <taxon>Peloderinae</taxon>
        <taxon>Caenorhabditis</taxon>
    </lineage>
</organism>
<dbReference type="SMART" id="SM00034">
    <property type="entry name" value="CLECT"/>
    <property type="match status" value="1"/>
</dbReference>
<evidence type="ECO:0000259" key="2">
    <source>
        <dbReference type="SMART" id="SM00034"/>
    </source>
</evidence>
<evidence type="ECO:0000313" key="3">
    <source>
        <dbReference type="EMBL" id="CAI5440320.1"/>
    </source>
</evidence>
<comment type="caution">
    <text evidence="3">The sequence shown here is derived from an EMBL/GenBank/DDBJ whole genome shotgun (WGS) entry which is preliminary data.</text>
</comment>
<evidence type="ECO:0000256" key="1">
    <source>
        <dbReference type="SAM" id="SignalP"/>
    </source>
</evidence>
<sequence length="209" mass="23127">MILKVLMSLLCLQFKSVISCNVRPEIRCEDGWTYYKRKTTGWCMKVVVTKEIMTQTDGAAACAELGAVLTSIDNSEMKDVINSLRAAKNVLISGKTWIGGELKSECTSSNCGEKNDMDHCKLTETCGNNRYEWTDGFTTSSSNQFLIDEMTNTSWLGVMEGYYIPDPIMSMSNTGFGNLASQPPKSAICGKESIEDSSYESESIEIFGF</sequence>